<keyword evidence="6 13" id="KW-0812">Transmembrane</keyword>
<dbReference type="InterPro" id="IPR052023">
    <property type="entry name" value="Histidine_kinase_KdpD"/>
</dbReference>
<dbReference type="Gene3D" id="1.20.120.620">
    <property type="entry name" value="Backbone structure of the membrane domain of e. Coli histidine kinase receptor kdpd"/>
    <property type="match status" value="1"/>
</dbReference>
<reference evidence="16" key="1">
    <citation type="journal article" date="2019" name="Int. J. Syst. Evol. Microbiol.">
        <title>The Global Catalogue of Microorganisms (GCM) 10K type strain sequencing project: providing services to taxonomists for standard genome sequencing and annotation.</title>
        <authorList>
            <consortium name="The Broad Institute Genomics Platform"/>
            <consortium name="The Broad Institute Genome Sequencing Center for Infectious Disease"/>
            <person name="Wu L."/>
            <person name="Ma J."/>
        </authorList>
    </citation>
    <scope>NUCLEOTIDE SEQUENCE [LARGE SCALE GENOMIC DNA]</scope>
    <source>
        <strain evidence="16">JCM 18715</strain>
    </source>
</reference>
<dbReference type="SMART" id="SM00388">
    <property type="entry name" value="HisKA"/>
    <property type="match status" value="1"/>
</dbReference>
<evidence type="ECO:0000256" key="3">
    <source>
        <dbReference type="ARBA" id="ARBA00012438"/>
    </source>
</evidence>
<dbReference type="PANTHER" id="PTHR45569:SF1">
    <property type="entry name" value="SENSOR PROTEIN KDPD"/>
    <property type="match status" value="1"/>
</dbReference>
<keyword evidence="12 13" id="KW-0472">Membrane</keyword>
<protein>
    <recommendedName>
        <fullName evidence="3">histidine kinase</fullName>
        <ecNumber evidence="3">2.7.13.3</ecNumber>
    </recommendedName>
</protein>
<keyword evidence="5" id="KW-0808">Transferase</keyword>
<evidence type="ECO:0000313" key="15">
    <source>
        <dbReference type="EMBL" id="GAA5165607.1"/>
    </source>
</evidence>
<evidence type="ECO:0000256" key="2">
    <source>
        <dbReference type="ARBA" id="ARBA00004141"/>
    </source>
</evidence>
<evidence type="ECO:0000256" key="9">
    <source>
        <dbReference type="ARBA" id="ARBA00022840"/>
    </source>
</evidence>
<keyword evidence="16" id="KW-1185">Reference proteome</keyword>
<dbReference type="Proteomes" id="UP001500547">
    <property type="component" value="Unassembled WGS sequence"/>
</dbReference>
<gene>
    <name evidence="15" type="ORF">GCM10025770_21410</name>
</gene>
<dbReference type="InterPro" id="IPR004358">
    <property type="entry name" value="Sig_transdc_His_kin-like_C"/>
</dbReference>
<evidence type="ECO:0000256" key="8">
    <source>
        <dbReference type="ARBA" id="ARBA00022777"/>
    </source>
</evidence>
<dbReference type="InterPro" id="IPR003594">
    <property type="entry name" value="HATPase_dom"/>
</dbReference>
<evidence type="ECO:0000259" key="14">
    <source>
        <dbReference type="PROSITE" id="PS50109"/>
    </source>
</evidence>
<dbReference type="InterPro" id="IPR025201">
    <property type="entry name" value="KdpD_TM"/>
</dbReference>
<dbReference type="Pfam" id="PF00512">
    <property type="entry name" value="HisKA"/>
    <property type="match status" value="1"/>
</dbReference>
<evidence type="ECO:0000313" key="16">
    <source>
        <dbReference type="Proteomes" id="UP001500547"/>
    </source>
</evidence>
<keyword evidence="7" id="KW-0547">Nucleotide-binding</keyword>
<evidence type="ECO:0000256" key="13">
    <source>
        <dbReference type="SAM" id="Phobius"/>
    </source>
</evidence>
<evidence type="ECO:0000256" key="11">
    <source>
        <dbReference type="ARBA" id="ARBA00023012"/>
    </source>
</evidence>
<evidence type="ECO:0000256" key="6">
    <source>
        <dbReference type="ARBA" id="ARBA00022692"/>
    </source>
</evidence>
<dbReference type="InterPro" id="IPR038318">
    <property type="entry name" value="KdpD_sf"/>
</dbReference>
<feature type="transmembrane region" description="Helical" evidence="13">
    <location>
        <begin position="26"/>
        <end position="44"/>
    </location>
</feature>
<dbReference type="InterPro" id="IPR003661">
    <property type="entry name" value="HisK_dim/P_dom"/>
</dbReference>
<evidence type="ECO:0000256" key="5">
    <source>
        <dbReference type="ARBA" id="ARBA00022679"/>
    </source>
</evidence>
<comment type="subcellular location">
    <subcellularLocation>
        <location evidence="2">Membrane</location>
        <topology evidence="2">Multi-pass membrane protein</topology>
    </subcellularLocation>
</comment>
<accession>A0ABP9QPV5</accession>
<dbReference type="InterPro" id="IPR005467">
    <property type="entry name" value="His_kinase_dom"/>
</dbReference>
<comment type="catalytic activity">
    <reaction evidence="1">
        <text>ATP + protein L-histidine = ADP + protein N-phospho-L-histidine.</text>
        <dbReference type="EC" id="2.7.13.3"/>
    </reaction>
</comment>
<dbReference type="PROSITE" id="PS50109">
    <property type="entry name" value="HIS_KIN"/>
    <property type="match status" value="1"/>
</dbReference>
<sequence>MGFVTATLAVAALSAALAPWRNVLDAANIVMLYLLVVVGIALVFTRAAAIFSAVLGVAAFDFFFVTPRFSFAVGDAQYLLTFAVMLVVGLILTQLTAGLRQQAMRATQRAGQVTALYELARQLAGAASNAQVDELVRAFAARTLGGRCELWLASRGGQPVRVEDGASQVPLELGLVFAHGNPLEHDDEHRPDHRCLLLALEAPMRRRGVCLLSLPVSLVDEETRHTARMLASLAAIALERLHYVEVAHNATLEMETEKLRSVILSALSHDIRTPLTVMLGLADTLQQTQTLDPAQVRDLSGAIHGHATRLNDLAHKLLDMARLQSGKLQLRSEWQSIEEIVGAALAAVTPHINAAQVRTELPATLPLVEFDAVLIERVLCNLLDNAIRHAGPHASIVIRSTHDDTSLSLHVADNGPGLPADHADWLFQPFQRGPASGGGGVGLGLAICRTIARAHGGDLLAHNAPEGGAVFSLRLPRREPPRIESEGEGA</sequence>
<evidence type="ECO:0000256" key="12">
    <source>
        <dbReference type="ARBA" id="ARBA00023136"/>
    </source>
</evidence>
<feature type="domain" description="Histidine kinase" evidence="14">
    <location>
        <begin position="266"/>
        <end position="479"/>
    </location>
</feature>
<feature type="transmembrane region" description="Helical" evidence="13">
    <location>
        <begin position="49"/>
        <end position="66"/>
    </location>
</feature>
<dbReference type="SUPFAM" id="SSF55874">
    <property type="entry name" value="ATPase domain of HSP90 chaperone/DNA topoisomerase II/histidine kinase"/>
    <property type="match status" value="1"/>
</dbReference>
<feature type="transmembrane region" description="Helical" evidence="13">
    <location>
        <begin position="78"/>
        <end position="99"/>
    </location>
</feature>
<dbReference type="Pfam" id="PF02518">
    <property type="entry name" value="HATPase_c"/>
    <property type="match status" value="1"/>
</dbReference>
<comment type="caution">
    <text evidence="15">The sequence shown here is derived from an EMBL/GenBank/DDBJ whole genome shotgun (WGS) entry which is preliminary data.</text>
</comment>
<dbReference type="InterPro" id="IPR029016">
    <property type="entry name" value="GAF-like_dom_sf"/>
</dbReference>
<dbReference type="CDD" id="cd00082">
    <property type="entry name" value="HisKA"/>
    <property type="match status" value="1"/>
</dbReference>
<dbReference type="InterPro" id="IPR036097">
    <property type="entry name" value="HisK_dim/P_sf"/>
</dbReference>
<dbReference type="EMBL" id="BAABLD010000008">
    <property type="protein sequence ID" value="GAA5165607.1"/>
    <property type="molecule type" value="Genomic_DNA"/>
</dbReference>
<proteinExistence type="predicted"/>
<dbReference type="InterPro" id="IPR036890">
    <property type="entry name" value="HATPase_C_sf"/>
</dbReference>
<dbReference type="SMART" id="SM00387">
    <property type="entry name" value="HATPase_c"/>
    <property type="match status" value="1"/>
</dbReference>
<dbReference type="EC" id="2.7.13.3" evidence="3"/>
<dbReference type="SUPFAM" id="SSF47384">
    <property type="entry name" value="Homodimeric domain of signal transducing histidine kinase"/>
    <property type="match status" value="1"/>
</dbReference>
<keyword evidence="4" id="KW-0597">Phosphoprotein</keyword>
<dbReference type="Gene3D" id="3.30.450.40">
    <property type="match status" value="1"/>
</dbReference>
<name>A0ABP9QPV5_9RHOO</name>
<evidence type="ECO:0000256" key="10">
    <source>
        <dbReference type="ARBA" id="ARBA00022989"/>
    </source>
</evidence>
<dbReference type="Gene3D" id="1.10.287.130">
    <property type="match status" value="1"/>
</dbReference>
<evidence type="ECO:0000256" key="1">
    <source>
        <dbReference type="ARBA" id="ARBA00000085"/>
    </source>
</evidence>
<keyword evidence="10 13" id="KW-1133">Transmembrane helix</keyword>
<keyword evidence="8" id="KW-0418">Kinase</keyword>
<dbReference type="Pfam" id="PF13493">
    <property type="entry name" value="DUF4118"/>
    <property type="match status" value="1"/>
</dbReference>
<keyword evidence="9" id="KW-0067">ATP-binding</keyword>
<organism evidence="15 16">
    <name type="scientific">Viridibacterium curvum</name>
    <dbReference type="NCBI Taxonomy" id="1101404"/>
    <lineage>
        <taxon>Bacteria</taxon>
        <taxon>Pseudomonadati</taxon>
        <taxon>Pseudomonadota</taxon>
        <taxon>Betaproteobacteria</taxon>
        <taxon>Rhodocyclales</taxon>
        <taxon>Rhodocyclaceae</taxon>
        <taxon>Viridibacterium</taxon>
    </lineage>
</organism>
<evidence type="ECO:0000256" key="7">
    <source>
        <dbReference type="ARBA" id="ARBA00022741"/>
    </source>
</evidence>
<dbReference type="PANTHER" id="PTHR45569">
    <property type="entry name" value="SENSOR PROTEIN KDPD"/>
    <property type="match status" value="1"/>
</dbReference>
<evidence type="ECO:0000256" key="4">
    <source>
        <dbReference type="ARBA" id="ARBA00022553"/>
    </source>
</evidence>
<dbReference type="Gene3D" id="3.30.565.10">
    <property type="entry name" value="Histidine kinase-like ATPase, C-terminal domain"/>
    <property type="match status" value="1"/>
</dbReference>
<keyword evidence="11" id="KW-0902">Two-component regulatory system</keyword>
<dbReference type="CDD" id="cd00075">
    <property type="entry name" value="HATPase"/>
    <property type="match status" value="1"/>
</dbReference>
<dbReference type="PRINTS" id="PR00344">
    <property type="entry name" value="BCTRLSENSOR"/>
</dbReference>